<feature type="domain" description="Nucleoside diphosphate kinase-like" evidence="1">
    <location>
        <begin position="47"/>
        <end position="189"/>
    </location>
</feature>
<dbReference type="InterPro" id="IPR034907">
    <property type="entry name" value="NDK-like_dom"/>
</dbReference>
<dbReference type="EMBL" id="MEIA01000195">
    <property type="protein sequence ID" value="OJF12817.1"/>
    <property type="molecule type" value="Genomic_DNA"/>
</dbReference>
<reference evidence="2 3" key="1">
    <citation type="submission" date="2016-09" db="EMBL/GenBank/DDBJ databases">
        <title>Couchioplanes caeruleus draft genome sequence.</title>
        <authorList>
            <person name="Sheehan J."/>
            <person name="Caffrey P."/>
        </authorList>
    </citation>
    <scope>NUCLEOTIDE SEQUENCE [LARGE SCALE GENOMIC DNA]</scope>
    <source>
        <strain evidence="2 3">DSM 43634</strain>
    </source>
</reference>
<accession>A0A1K0FJ15</accession>
<organism evidence="2 3">
    <name type="scientific">Couchioplanes caeruleus subsp. caeruleus</name>
    <dbReference type="NCBI Taxonomy" id="56427"/>
    <lineage>
        <taxon>Bacteria</taxon>
        <taxon>Bacillati</taxon>
        <taxon>Actinomycetota</taxon>
        <taxon>Actinomycetes</taxon>
        <taxon>Micromonosporales</taxon>
        <taxon>Micromonosporaceae</taxon>
        <taxon>Couchioplanes</taxon>
    </lineage>
</organism>
<dbReference type="Gene3D" id="3.30.70.141">
    <property type="entry name" value="Nucleoside diphosphate kinase-like domain"/>
    <property type="match status" value="1"/>
</dbReference>
<dbReference type="InterPro" id="IPR036850">
    <property type="entry name" value="NDK-like_dom_sf"/>
</dbReference>
<sequence>MTGYHTAPMIVDTDGDRGLRDIYFHESVTDLSDVAGPAWPEVLHRTALLLFTPDAVVSNQVGAGIEFLRRHGYTVAAHAPVRLHRHHIREIWRRDLSDPGWETRDRLAICDRLLTFTDSLAVLLVDESPEPDRPAARRLTALKGSGEPQQRTAGTLRASLDSPNNVFRLVHASDGPEQVLREIGILFAARRRRELFKALTHADRVPAAVLTADARQLARTAGPQSLNAEPSLRRLLDASPTANLHRHLADLAAGRPVHCWALYEAIDESGLDFIEWDVIAVGALALSSLPRPPEEA</sequence>
<dbReference type="AlphaFoldDB" id="A0A1K0FJ15"/>
<comment type="caution">
    <text evidence="2">The sequence shown here is derived from an EMBL/GenBank/DDBJ whole genome shotgun (WGS) entry which is preliminary data.</text>
</comment>
<dbReference type="RefSeq" id="WP_071806596.1">
    <property type="nucleotide sequence ID" value="NZ_MEIA01000195.1"/>
</dbReference>
<keyword evidence="3" id="KW-1185">Reference proteome</keyword>
<evidence type="ECO:0000313" key="2">
    <source>
        <dbReference type="EMBL" id="OJF12817.1"/>
    </source>
</evidence>
<dbReference type="SUPFAM" id="SSF54919">
    <property type="entry name" value="Nucleoside diphosphate kinase, NDK"/>
    <property type="match status" value="1"/>
</dbReference>
<evidence type="ECO:0000313" key="3">
    <source>
        <dbReference type="Proteomes" id="UP000182486"/>
    </source>
</evidence>
<name>A0A1K0FJ15_9ACTN</name>
<dbReference type="Pfam" id="PF00334">
    <property type="entry name" value="NDK"/>
    <property type="match status" value="1"/>
</dbReference>
<gene>
    <name evidence="2" type="ORF">BG844_18555</name>
</gene>
<protein>
    <recommendedName>
        <fullName evidence="1">Nucleoside diphosphate kinase-like domain-containing protein</fullName>
    </recommendedName>
</protein>
<proteinExistence type="predicted"/>
<evidence type="ECO:0000259" key="1">
    <source>
        <dbReference type="Pfam" id="PF00334"/>
    </source>
</evidence>
<dbReference type="Proteomes" id="UP000182486">
    <property type="component" value="Unassembled WGS sequence"/>
</dbReference>